<dbReference type="InterPro" id="IPR044974">
    <property type="entry name" value="Disease_R_plants"/>
</dbReference>
<dbReference type="FunFam" id="1.10.10.10:FF:000322">
    <property type="entry name" value="Probable disease resistance protein At1g63360"/>
    <property type="match status" value="1"/>
</dbReference>
<dbReference type="InterPro" id="IPR032675">
    <property type="entry name" value="LRR_dom_sf"/>
</dbReference>
<dbReference type="PANTHER" id="PTHR23155:SF999">
    <property type="entry name" value="NB-ARC DOMAIN CONTAINING PROTEIN, EXPRESSED"/>
    <property type="match status" value="1"/>
</dbReference>
<dbReference type="AlphaFoldDB" id="M8CZN2"/>
<evidence type="ECO:0000259" key="3">
    <source>
        <dbReference type="Pfam" id="PF23598"/>
    </source>
</evidence>
<organism evidence="4">
    <name type="scientific">Aegilops tauschii</name>
    <name type="common">Tausch's goatgrass</name>
    <name type="synonym">Aegilops squarrosa</name>
    <dbReference type="NCBI Taxonomy" id="37682"/>
    <lineage>
        <taxon>Eukaryota</taxon>
        <taxon>Viridiplantae</taxon>
        <taxon>Streptophyta</taxon>
        <taxon>Embryophyta</taxon>
        <taxon>Tracheophyta</taxon>
        <taxon>Spermatophyta</taxon>
        <taxon>Magnoliopsida</taxon>
        <taxon>Liliopsida</taxon>
        <taxon>Poales</taxon>
        <taxon>Poaceae</taxon>
        <taxon>BOP clade</taxon>
        <taxon>Pooideae</taxon>
        <taxon>Triticodae</taxon>
        <taxon>Triticeae</taxon>
        <taxon>Triticinae</taxon>
        <taxon>Aegilops</taxon>
    </lineage>
</organism>
<dbReference type="InterPro" id="IPR055414">
    <property type="entry name" value="LRR_R13L4/SHOC2-like"/>
</dbReference>
<dbReference type="GO" id="GO:0009626">
    <property type="term" value="P:plant-type hypersensitive response"/>
    <property type="evidence" value="ECO:0007669"/>
    <property type="project" value="UniProtKB-ARBA"/>
</dbReference>
<dbReference type="PANTHER" id="PTHR23155">
    <property type="entry name" value="DISEASE RESISTANCE PROTEIN RP"/>
    <property type="match status" value="1"/>
</dbReference>
<dbReference type="SUPFAM" id="SSF52047">
    <property type="entry name" value="RNI-like"/>
    <property type="match status" value="1"/>
</dbReference>
<keyword evidence="1" id="KW-0677">Repeat</keyword>
<dbReference type="Gene3D" id="3.80.10.10">
    <property type="entry name" value="Ribonuclease Inhibitor"/>
    <property type="match status" value="1"/>
</dbReference>
<dbReference type="EnsemblPlants" id="EMT33202">
    <property type="protein sequence ID" value="EMT33202"/>
    <property type="gene ID" value="F775_17735"/>
</dbReference>
<accession>M8CZN2</accession>
<protein>
    <submittedName>
        <fullName evidence="4">Disease resistance RPP13-like protein 4</fullName>
    </submittedName>
</protein>
<sequence length="365" mass="41581">MVLSSLGSMLENPAFGWMNHVLNLSYNDLPHDLKTCILYLVTFPEDSIIRKDHLLRRWIAEGFVMEIPYQDLKDIAQGYLTELINRSIVQDIPCIRKFELVRVMDLEASFSRNISCDLTGICRLFLLRYLRIRGNSFKLPDQIRTLKHLKTLELNDNLLDVPSDVFKLQSLSHLIVPGNAELADGMGNMRALRTLCALDFPGCPMDRLRALAKLTNLRDLQLSYQVHRGGQDPDVAERKEALVISLVNLGCNLRSFAFSRYSWRMPADVLSHWEPAPRSLERLHLLMCSFSAVPAWIASLDSLTRLGLRVHVLQRGGLEILGKLTIPCRSSVFCPYSSWTKDRHRCWGANSSCATFFMQIGRSAM</sequence>
<evidence type="ECO:0000256" key="2">
    <source>
        <dbReference type="ARBA" id="ARBA00022821"/>
    </source>
</evidence>
<proteinExistence type="predicted"/>
<keyword evidence="2" id="KW-0611">Plant defense</keyword>
<dbReference type="GO" id="GO:0002758">
    <property type="term" value="P:innate immune response-activating signaling pathway"/>
    <property type="evidence" value="ECO:0007669"/>
    <property type="project" value="UniProtKB-ARBA"/>
</dbReference>
<dbReference type="GO" id="GO:0042742">
    <property type="term" value="P:defense response to bacterium"/>
    <property type="evidence" value="ECO:0007669"/>
    <property type="project" value="UniProtKB-ARBA"/>
</dbReference>
<dbReference type="Pfam" id="PF23598">
    <property type="entry name" value="LRR_14"/>
    <property type="match status" value="1"/>
</dbReference>
<evidence type="ECO:0000313" key="4">
    <source>
        <dbReference type="EnsemblPlants" id="EMT33202"/>
    </source>
</evidence>
<reference evidence="4" key="1">
    <citation type="submission" date="2015-06" db="UniProtKB">
        <authorList>
            <consortium name="EnsemblPlants"/>
        </authorList>
    </citation>
    <scope>IDENTIFICATION</scope>
</reference>
<name>M8CZN2_AEGTA</name>
<evidence type="ECO:0000256" key="1">
    <source>
        <dbReference type="ARBA" id="ARBA00022737"/>
    </source>
</evidence>
<feature type="domain" description="Disease resistance R13L4/SHOC-2-like LRR" evidence="3">
    <location>
        <begin position="87"/>
        <end position="324"/>
    </location>
</feature>